<gene>
    <name evidence="1" type="ORF">BQ8482_90009</name>
</gene>
<proteinExistence type="predicted"/>
<keyword evidence="2" id="KW-1185">Reference proteome</keyword>
<reference evidence="2" key="1">
    <citation type="submission" date="2016-12" db="EMBL/GenBank/DDBJ databases">
        <authorList>
            <person name="Brunel B."/>
        </authorList>
    </citation>
    <scope>NUCLEOTIDE SEQUENCE [LARGE SCALE GENOMIC DNA]</scope>
</reference>
<name>A0A2P9AWP8_9HYPH</name>
<organism evidence="1 2">
    <name type="scientific">Mesorhizobium delmotii</name>
    <dbReference type="NCBI Taxonomy" id="1631247"/>
    <lineage>
        <taxon>Bacteria</taxon>
        <taxon>Pseudomonadati</taxon>
        <taxon>Pseudomonadota</taxon>
        <taxon>Alphaproteobacteria</taxon>
        <taxon>Hyphomicrobiales</taxon>
        <taxon>Phyllobacteriaceae</taxon>
        <taxon>Mesorhizobium</taxon>
    </lineage>
</organism>
<evidence type="ECO:0000313" key="1">
    <source>
        <dbReference type="EMBL" id="SJM35634.1"/>
    </source>
</evidence>
<protein>
    <submittedName>
        <fullName evidence="1">Uncharacterized protein</fullName>
    </submittedName>
</protein>
<accession>A0A2P9AWP8</accession>
<dbReference type="Proteomes" id="UP000245698">
    <property type="component" value="Unassembled WGS sequence"/>
</dbReference>
<dbReference type="AlphaFoldDB" id="A0A2P9AWP8"/>
<evidence type="ECO:0000313" key="2">
    <source>
        <dbReference type="Proteomes" id="UP000245698"/>
    </source>
</evidence>
<sequence>MSRGWRNLLFGRQRLVVGEMMMQHLGKVPLVERLATNGAELEVAFLVVGRRPVALALDAGCGVVDSISSHVWSLPCV</sequence>
<dbReference type="EMBL" id="FUIG01000103">
    <property type="protein sequence ID" value="SJM35634.1"/>
    <property type="molecule type" value="Genomic_DNA"/>
</dbReference>